<organism evidence="1 2">
    <name type="scientific">Enterococcus faecalis</name>
    <name type="common">Streptococcus faecalis</name>
    <dbReference type="NCBI Taxonomy" id="1351"/>
    <lineage>
        <taxon>Bacteria</taxon>
        <taxon>Bacillati</taxon>
        <taxon>Bacillota</taxon>
        <taxon>Bacilli</taxon>
        <taxon>Lactobacillales</taxon>
        <taxon>Enterococcaceae</taxon>
        <taxon>Enterococcus</taxon>
    </lineage>
</organism>
<dbReference type="Proteomes" id="UP000305511">
    <property type="component" value="Unassembled WGS sequence"/>
</dbReference>
<comment type="caution">
    <text evidence="1">The sequence shown here is derived from an EMBL/GenBank/DDBJ whole genome shotgun (WGS) entry which is preliminary data.</text>
</comment>
<evidence type="ECO:0000313" key="2">
    <source>
        <dbReference type="Proteomes" id="UP000305511"/>
    </source>
</evidence>
<sequence length="34" mass="4170">MLLQRSTNKKVMTREENLYEVIAFSYILVKKLFY</sequence>
<name>A0A4Q1XN11_ENTFL</name>
<gene>
    <name evidence="1" type="ORF">EY666_19535</name>
</gene>
<accession>A0A4Q1XN11</accession>
<dbReference type="EMBL" id="SIYF01000747">
    <property type="protein sequence ID" value="TKK57403.1"/>
    <property type="molecule type" value="Genomic_DNA"/>
</dbReference>
<reference evidence="1 2" key="1">
    <citation type="submission" date="2019-02" db="EMBL/GenBank/DDBJ databases">
        <title>Bacteria dissemination in different level of health care in South Africa: the effectiveness of infections prevention and control.</title>
        <authorList>
            <person name="Shobo C."/>
            <person name="Amoako D.G."/>
            <person name="Allam M."/>
            <person name="Ismail A."/>
            <person name="Bester L.A."/>
            <person name="Essack S.Y."/>
        </authorList>
    </citation>
    <scope>NUCLEOTIDE SEQUENCE [LARGE SCALE GENOMIC DNA]</scope>
    <source>
        <strain evidence="1 2">2SIL2</strain>
    </source>
</reference>
<protein>
    <submittedName>
        <fullName evidence="1">Uncharacterized protein</fullName>
    </submittedName>
</protein>
<proteinExistence type="predicted"/>
<dbReference type="AlphaFoldDB" id="A0A4Q1XN11"/>
<evidence type="ECO:0000313" key="1">
    <source>
        <dbReference type="EMBL" id="TKK57403.1"/>
    </source>
</evidence>